<dbReference type="NCBIfam" id="NF001898">
    <property type="entry name" value="PRK00654.1-1"/>
    <property type="match status" value="1"/>
</dbReference>
<feature type="binding site" evidence="7">
    <location>
        <position position="21"/>
    </location>
    <ligand>
        <name>ADP-alpha-D-glucose</name>
        <dbReference type="ChEBI" id="CHEBI:57498"/>
    </ligand>
</feature>
<sequence length="494" mass="56699">MLLERNLKILLVSAEVAPFAKTGGLADVAGSLPKALAVMGNDVRIVLPRYREVGKQSTVTDFPVEFGPRRETAIVRQNYIEAHLGEIHRQIPVYFIDNYHYFDRDGFYCHHDDGERFAFFCKAVLEMLPQLDFQPDIIHLNDWQAGPIALLLEEKYRSQPFYEKISTIFTIHNLQYQGHHDPYLLDWLGVDRQRVFHPEGVEFYGSFNFLKAGLVYADKINTVSRTYAREIQTPEYGERLDGLLRKRAADLSGIVNGINFHEFDPRTDPRIYRNYDADSPEMKRENKYALQQELGLPVQDVPVMGLVSRLVEQKGLDLLVESADQLLARDVQLVVLGLGEARYEQFFRQLKQRYPEKVGVFIGFNGVLAQRIYAGADIFLMPSRFEPCGLGQLIALRYGTIPVVRATGGLADTVQDFDIRTQTGNGFVFAEYDARAFLRAVERALEIYQHHPYLWRKLVLGALREDNSWNKAAAEYMELYEAALARRLHLERIA</sequence>
<dbReference type="AlphaFoldDB" id="A0A1T4R9Y4"/>
<keyword evidence="5 7" id="KW-0808">Transferase</keyword>
<dbReference type="GO" id="GO:0005978">
    <property type="term" value="P:glycogen biosynthetic process"/>
    <property type="evidence" value="ECO:0007669"/>
    <property type="project" value="UniProtKB-UniRule"/>
</dbReference>
<accession>A0A1T4R9Y4</accession>
<feature type="domain" description="Starch synthase catalytic" evidence="9">
    <location>
        <begin position="8"/>
        <end position="246"/>
    </location>
</feature>
<dbReference type="InterPro" id="IPR011835">
    <property type="entry name" value="GS/SS"/>
</dbReference>
<comment type="similarity">
    <text evidence="3 7">Belongs to the glycosyltransferase 1 family. Bacterial/plant glycogen synthase subfamily.</text>
</comment>
<dbReference type="InterPro" id="IPR013534">
    <property type="entry name" value="Starch_synth_cat_dom"/>
</dbReference>
<dbReference type="GO" id="GO:0009011">
    <property type="term" value="F:alpha-1,4-glucan glucosyltransferase (ADP-glucose donor) activity"/>
    <property type="evidence" value="ECO:0007669"/>
    <property type="project" value="UniProtKB-UniRule"/>
</dbReference>
<comment type="catalytic activity">
    <reaction evidence="1 7">
        <text>[(1-&gt;4)-alpha-D-glucosyl](n) + ADP-alpha-D-glucose = [(1-&gt;4)-alpha-D-glucosyl](n+1) + ADP + H(+)</text>
        <dbReference type="Rhea" id="RHEA:18189"/>
        <dbReference type="Rhea" id="RHEA-COMP:9584"/>
        <dbReference type="Rhea" id="RHEA-COMP:9587"/>
        <dbReference type="ChEBI" id="CHEBI:15378"/>
        <dbReference type="ChEBI" id="CHEBI:15444"/>
        <dbReference type="ChEBI" id="CHEBI:57498"/>
        <dbReference type="ChEBI" id="CHEBI:456216"/>
        <dbReference type="EC" id="2.4.1.21"/>
    </reaction>
</comment>
<evidence type="ECO:0000256" key="5">
    <source>
        <dbReference type="ARBA" id="ARBA00022679"/>
    </source>
</evidence>
<dbReference type="InterPro" id="IPR001296">
    <property type="entry name" value="Glyco_trans_1"/>
</dbReference>
<dbReference type="NCBIfam" id="NF001899">
    <property type="entry name" value="PRK00654.1-2"/>
    <property type="match status" value="1"/>
</dbReference>
<evidence type="ECO:0000256" key="4">
    <source>
        <dbReference type="ARBA" id="ARBA00022676"/>
    </source>
</evidence>
<gene>
    <name evidence="7" type="primary">glgA</name>
    <name evidence="10" type="ORF">SAMN02745885_01995</name>
</gene>
<evidence type="ECO:0000259" key="9">
    <source>
        <dbReference type="Pfam" id="PF08323"/>
    </source>
</evidence>
<evidence type="ECO:0000256" key="1">
    <source>
        <dbReference type="ARBA" id="ARBA00001478"/>
    </source>
</evidence>
<keyword evidence="11" id="KW-1185">Reference proteome</keyword>
<evidence type="ECO:0000256" key="6">
    <source>
        <dbReference type="ARBA" id="ARBA00023056"/>
    </source>
</evidence>
<dbReference type="CDD" id="cd03791">
    <property type="entry name" value="GT5_Glycogen_synthase_DULL1-like"/>
    <property type="match status" value="1"/>
</dbReference>
<name>A0A1T4R9Y4_9FIRM</name>
<dbReference type="UniPathway" id="UPA00164"/>
<evidence type="ECO:0000256" key="3">
    <source>
        <dbReference type="ARBA" id="ARBA00010281"/>
    </source>
</evidence>
<comment type="pathway">
    <text evidence="7">Glycan biosynthesis; glycogen biosynthesis.</text>
</comment>
<dbReference type="SUPFAM" id="SSF53756">
    <property type="entry name" value="UDP-Glycosyltransferase/glycogen phosphorylase"/>
    <property type="match status" value="1"/>
</dbReference>
<dbReference type="OrthoDB" id="9808590at2"/>
<dbReference type="NCBIfam" id="TIGR02095">
    <property type="entry name" value="glgA"/>
    <property type="match status" value="1"/>
</dbReference>
<keyword evidence="6 7" id="KW-0320">Glycogen biosynthesis</keyword>
<dbReference type="RefSeq" id="WP_078666026.1">
    <property type="nucleotide sequence ID" value="NZ_FUXM01000027.1"/>
</dbReference>
<reference evidence="11" key="1">
    <citation type="submission" date="2017-02" db="EMBL/GenBank/DDBJ databases">
        <authorList>
            <person name="Varghese N."/>
            <person name="Submissions S."/>
        </authorList>
    </citation>
    <scope>NUCLEOTIDE SEQUENCE [LARGE SCALE GENOMIC DNA]</scope>
    <source>
        <strain evidence="11">DSM 16521</strain>
    </source>
</reference>
<dbReference type="Proteomes" id="UP000189933">
    <property type="component" value="Unassembled WGS sequence"/>
</dbReference>
<feature type="domain" description="Glycosyl transferase family 1" evidence="8">
    <location>
        <begin position="300"/>
        <end position="447"/>
    </location>
</feature>
<dbReference type="EC" id="2.4.1.21" evidence="7"/>
<dbReference type="PANTHER" id="PTHR45825:SF11">
    <property type="entry name" value="ALPHA AMYLASE DOMAIN-CONTAINING PROTEIN"/>
    <property type="match status" value="1"/>
</dbReference>
<evidence type="ECO:0000256" key="7">
    <source>
        <dbReference type="HAMAP-Rule" id="MF_00484"/>
    </source>
</evidence>
<comment type="function">
    <text evidence="2 7">Synthesizes alpha-1,4-glucan chains using ADP-glucose.</text>
</comment>
<organism evidence="10 11">
    <name type="scientific">Carboxydocella sporoproducens DSM 16521</name>
    <dbReference type="NCBI Taxonomy" id="1121270"/>
    <lineage>
        <taxon>Bacteria</taxon>
        <taxon>Bacillati</taxon>
        <taxon>Bacillota</taxon>
        <taxon>Clostridia</taxon>
        <taxon>Eubacteriales</taxon>
        <taxon>Clostridiales Family XVI. Incertae Sedis</taxon>
        <taxon>Carboxydocella</taxon>
    </lineage>
</organism>
<dbReference type="PANTHER" id="PTHR45825">
    <property type="entry name" value="GRANULE-BOUND STARCH SYNTHASE 1, CHLOROPLASTIC/AMYLOPLASTIC"/>
    <property type="match status" value="1"/>
</dbReference>
<dbReference type="EMBL" id="FUXM01000027">
    <property type="protein sequence ID" value="SKA12747.1"/>
    <property type="molecule type" value="Genomic_DNA"/>
</dbReference>
<evidence type="ECO:0000259" key="8">
    <source>
        <dbReference type="Pfam" id="PF00534"/>
    </source>
</evidence>
<dbReference type="HAMAP" id="MF_00484">
    <property type="entry name" value="Glycogen_synth"/>
    <property type="match status" value="1"/>
</dbReference>
<evidence type="ECO:0000256" key="2">
    <source>
        <dbReference type="ARBA" id="ARBA00002764"/>
    </source>
</evidence>
<proteinExistence type="inferred from homology"/>
<dbReference type="Gene3D" id="3.40.50.2000">
    <property type="entry name" value="Glycogen Phosphorylase B"/>
    <property type="match status" value="2"/>
</dbReference>
<dbReference type="GO" id="GO:0004373">
    <property type="term" value="F:alpha-1,4-glucan glucosyltransferase (UDP-glucose donor) activity"/>
    <property type="evidence" value="ECO:0007669"/>
    <property type="project" value="InterPro"/>
</dbReference>
<keyword evidence="4 7" id="KW-0328">Glycosyltransferase</keyword>
<dbReference type="Pfam" id="PF08323">
    <property type="entry name" value="Glyco_transf_5"/>
    <property type="match status" value="1"/>
</dbReference>
<dbReference type="Pfam" id="PF00534">
    <property type="entry name" value="Glycos_transf_1"/>
    <property type="match status" value="1"/>
</dbReference>
<protein>
    <recommendedName>
        <fullName evidence="7">Glycogen synthase</fullName>
        <ecNumber evidence="7">2.4.1.21</ecNumber>
    </recommendedName>
    <alternativeName>
        <fullName evidence="7">Starch [bacterial glycogen] synthase</fullName>
    </alternativeName>
</protein>
<evidence type="ECO:0000313" key="10">
    <source>
        <dbReference type="EMBL" id="SKA12747.1"/>
    </source>
</evidence>
<evidence type="ECO:0000313" key="11">
    <source>
        <dbReference type="Proteomes" id="UP000189933"/>
    </source>
</evidence>